<sequence length="780" mass="88943">MIALKKLYGDELLRLALILSLLKANPNDYLERETQLLTAGLHISNGTDWSLEQEARTLITPRHVHPKSLDHVLAHHERRLFEELNSLGRYYNRYDPDNERISNVNSIVHTYLVNNVATDTIAPTLAEVAAPVSNDGNVENDIVSADDNVGQEIKVEEEAQQEHQQPDIVVTLSPDFLNNRTESDIFAEIATRSFDVSEFLVNPSEMHIKKEPESDLFEIKKEKEDQDDLYNDNAMDDFVPYFAAQSKKFSESDVFDQNISDLQDYEEAFNDVKDFKRDLEYLDVKQQQENLEQYLLENTPLDAEVYDLAPMFEEELVLDVKRERASTSFTSASSSGVSEMEVLPELSEEIKTESDEGHHTGDELTQECRFRNRTTLYRRVRRRRAPTPVRPAHWRRISHGTEQKSITSIALQRLRTRSQLLDGGGIPGSERFERCRKVSRRSRHRHHDGADPGACEQVRRRKPLNRCIDFEELRRARTYSRQDVHPIFSCDGRFDPIASPQSVGTLSVLSTTDQLEYLEVRDRPYGPRACARAGRAAVRPGPDLTALYVVRCRMHSCKRRPRRSQLGHCGVDARAIVEVAKRSRDREAMEQDIRWRGIRSDRGGEWGEGAGSEPSELSLTGRNVAAEAATSRPYSLRVQRFTDRAGQFSCCSGIGYSIALPLEDLYKNCTLPVHVSRYRIRESVPAVIRNSSHAAPRHPRDSDAPYLLSHRPLCDNPMFLFGRVCLSRDASIQIDTTVIPVARYNLPRPTPLDRPFSFPSCEVSFIPSIPTVLYMSYVSV</sequence>
<dbReference type="STRING" id="151549.A0A4C1UAS4"/>
<evidence type="ECO:0000313" key="1">
    <source>
        <dbReference type="EMBL" id="GBP23438.1"/>
    </source>
</evidence>
<accession>A0A4C1UAS4</accession>
<proteinExistence type="predicted"/>
<comment type="caution">
    <text evidence="1">The sequence shown here is derived from an EMBL/GenBank/DDBJ whole genome shotgun (WGS) entry which is preliminary data.</text>
</comment>
<dbReference type="OrthoDB" id="6624092at2759"/>
<protein>
    <submittedName>
        <fullName evidence="1">Uncharacterized protein</fullName>
    </submittedName>
</protein>
<dbReference type="Proteomes" id="UP000299102">
    <property type="component" value="Unassembled WGS sequence"/>
</dbReference>
<dbReference type="EMBL" id="BGZK01000150">
    <property type="protein sequence ID" value="GBP23438.1"/>
    <property type="molecule type" value="Genomic_DNA"/>
</dbReference>
<organism evidence="1 2">
    <name type="scientific">Eumeta variegata</name>
    <name type="common">Bagworm moth</name>
    <name type="synonym">Eumeta japonica</name>
    <dbReference type="NCBI Taxonomy" id="151549"/>
    <lineage>
        <taxon>Eukaryota</taxon>
        <taxon>Metazoa</taxon>
        <taxon>Ecdysozoa</taxon>
        <taxon>Arthropoda</taxon>
        <taxon>Hexapoda</taxon>
        <taxon>Insecta</taxon>
        <taxon>Pterygota</taxon>
        <taxon>Neoptera</taxon>
        <taxon>Endopterygota</taxon>
        <taxon>Lepidoptera</taxon>
        <taxon>Glossata</taxon>
        <taxon>Ditrysia</taxon>
        <taxon>Tineoidea</taxon>
        <taxon>Psychidae</taxon>
        <taxon>Oiketicinae</taxon>
        <taxon>Eumeta</taxon>
    </lineage>
</organism>
<name>A0A4C1UAS4_EUMVA</name>
<dbReference type="AlphaFoldDB" id="A0A4C1UAS4"/>
<reference evidence="1 2" key="1">
    <citation type="journal article" date="2019" name="Commun. Biol.">
        <title>The bagworm genome reveals a unique fibroin gene that provides high tensile strength.</title>
        <authorList>
            <person name="Kono N."/>
            <person name="Nakamura H."/>
            <person name="Ohtoshi R."/>
            <person name="Tomita M."/>
            <person name="Numata K."/>
            <person name="Arakawa K."/>
        </authorList>
    </citation>
    <scope>NUCLEOTIDE SEQUENCE [LARGE SCALE GENOMIC DNA]</scope>
</reference>
<keyword evidence="2" id="KW-1185">Reference proteome</keyword>
<gene>
    <name evidence="1" type="ORF">EVAR_22297_1</name>
</gene>
<evidence type="ECO:0000313" key="2">
    <source>
        <dbReference type="Proteomes" id="UP000299102"/>
    </source>
</evidence>